<dbReference type="PANTHER" id="PTHR46111">
    <property type="entry name" value="RIBOSOMAL RNA SMALL SUBUNIT METHYLTRANSFERASE I"/>
    <property type="match status" value="1"/>
</dbReference>
<evidence type="ECO:0000259" key="7">
    <source>
        <dbReference type="Pfam" id="PF00590"/>
    </source>
</evidence>
<accession>A0A1G2R326</accession>
<dbReference type="GO" id="GO:0005737">
    <property type="term" value="C:cytoplasm"/>
    <property type="evidence" value="ECO:0007669"/>
    <property type="project" value="UniProtKB-SubCell"/>
</dbReference>
<dbReference type="InterPro" id="IPR014777">
    <property type="entry name" value="4pyrrole_Mease_sub1"/>
</dbReference>
<comment type="catalytic activity">
    <reaction evidence="6">
        <text>cytidine(1402) in 16S rRNA + S-adenosyl-L-methionine = 2'-O-methylcytidine(1402) in 16S rRNA + S-adenosyl-L-homocysteine + H(+)</text>
        <dbReference type="Rhea" id="RHEA:42924"/>
        <dbReference type="Rhea" id="RHEA-COMP:10285"/>
        <dbReference type="Rhea" id="RHEA-COMP:10286"/>
        <dbReference type="ChEBI" id="CHEBI:15378"/>
        <dbReference type="ChEBI" id="CHEBI:57856"/>
        <dbReference type="ChEBI" id="CHEBI:59789"/>
        <dbReference type="ChEBI" id="CHEBI:74495"/>
        <dbReference type="ChEBI" id="CHEBI:82748"/>
        <dbReference type="EC" id="2.1.1.198"/>
    </reaction>
</comment>
<dbReference type="EC" id="2.1.1.198" evidence="6"/>
<dbReference type="Gene3D" id="3.40.1010.10">
    <property type="entry name" value="Cobalt-precorrin-4 Transmethylase, Domain 1"/>
    <property type="match status" value="1"/>
</dbReference>
<evidence type="ECO:0000256" key="1">
    <source>
        <dbReference type="ARBA" id="ARBA00022490"/>
    </source>
</evidence>
<keyword evidence="2 6" id="KW-0698">rRNA processing</keyword>
<organism evidence="8 9">
    <name type="scientific">Candidatus Wildermuthbacteria bacterium RIFCSPHIGHO2_02_FULL_47_12</name>
    <dbReference type="NCBI Taxonomy" id="1802451"/>
    <lineage>
        <taxon>Bacteria</taxon>
        <taxon>Candidatus Wildermuthiibacteriota</taxon>
    </lineage>
</organism>
<dbReference type="Pfam" id="PF00590">
    <property type="entry name" value="TP_methylase"/>
    <property type="match status" value="1"/>
</dbReference>
<dbReference type="InterPro" id="IPR035996">
    <property type="entry name" value="4pyrrol_Methylase_sf"/>
</dbReference>
<comment type="function">
    <text evidence="6">Catalyzes the 2'-O-methylation of the ribose of cytidine 1402 (C1402) in 16S rRNA.</text>
</comment>
<dbReference type="HAMAP" id="MF_01877">
    <property type="entry name" value="16SrRNA_methyltr_I"/>
    <property type="match status" value="1"/>
</dbReference>
<evidence type="ECO:0000256" key="4">
    <source>
        <dbReference type="ARBA" id="ARBA00022679"/>
    </source>
</evidence>
<comment type="caution">
    <text evidence="8">The sequence shown here is derived from an EMBL/GenBank/DDBJ whole genome shotgun (WGS) entry which is preliminary data.</text>
</comment>
<keyword evidence="3 6" id="KW-0489">Methyltransferase</keyword>
<proteinExistence type="inferred from homology"/>
<dbReference type="SUPFAM" id="SSF53790">
    <property type="entry name" value="Tetrapyrrole methylase"/>
    <property type="match status" value="1"/>
</dbReference>
<dbReference type="CDD" id="cd11648">
    <property type="entry name" value="RsmI"/>
    <property type="match status" value="1"/>
</dbReference>
<dbReference type="Gene3D" id="3.30.950.10">
    <property type="entry name" value="Methyltransferase, Cobalt-precorrin-4 Transmethylase, Domain 2"/>
    <property type="match status" value="1"/>
</dbReference>
<comment type="similarity">
    <text evidence="6">Belongs to the methyltransferase superfamily. RsmI family.</text>
</comment>
<dbReference type="AlphaFoldDB" id="A0A1G2R326"/>
<name>A0A1G2R326_9BACT</name>
<dbReference type="PIRSF" id="PIRSF005917">
    <property type="entry name" value="MTase_YraL"/>
    <property type="match status" value="1"/>
</dbReference>
<dbReference type="FunFam" id="3.40.1010.10:FF:000007">
    <property type="entry name" value="Ribosomal RNA small subunit methyltransferase I"/>
    <property type="match status" value="1"/>
</dbReference>
<dbReference type="InterPro" id="IPR008189">
    <property type="entry name" value="rRNA_ssu_MeTfrase_I"/>
</dbReference>
<evidence type="ECO:0000256" key="2">
    <source>
        <dbReference type="ARBA" id="ARBA00022552"/>
    </source>
</evidence>
<evidence type="ECO:0000313" key="9">
    <source>
        <dbReference type="Proteomes" id="UP000176901"/>
    </source>
</evidence>
<dbReference type="InterPro" id="IPR000878">
    <property type="entry name" value="4pyrrol_Mease"/>
</dbReference>
<dbReference type="GO" id="GO:0070677">
    <property type="term" value="F:rRNA (cytosine-2'-O-)-methyltransferase activity"/>
    <property type="evidence" value="ECO:0007669"/>
    <property type="project" value="UniProtKB-UniRule"/>
</dbReference>
<gene>
    <name evidence="6" type="primary">rsmI</name>
    <name evidence="8" type="ORF">A3C82_00075</name>
</gene>
<evidence type="ECO:0000313" key="8">
    <source>
        <dbReference type="EMBL" id="OHA67250.1"/>
    </source>
</evidence>
<sequence>MGILYIVATPIGNLEDFTFRALRILKEADVILCEDTRVTKKLLAHYKVDKPLLSYHQHSKEDKRQEILDLLLQDKNLALVTDAGTPGISDPGNELIAYLLKTASTKTKQLSNFCTIKVVPIPGPSALSALASVAGIPMDKFVFLGYPPHKKGRKKFFEEVAQSIHPVIFYESPHRILKTLEELNEILRKVAVAESHSVVVGRELTKQFETVYRGSIDSVLKQLEKEKPRGEFAIAVFRA</sequence>
<evidence type="ECO:0000256" key="3">
    <source>
        <dbReference type="ARBA" id="ARBA00022603"/>
    </source>
</evidence>
<keyword evidence="5 6" id="KW-0949">S-adenosyl-L-methionine</keyword>
<protein>
    <recommendedName>
        <fullName evidence="6">Ribosomal RNA small subunit methyltransferase I</fullName>
        <ecNumber evidence="6">2.1.1.198</ecNumber>
    </recommendedName>
    <alternativeName>
        <fullName evidence="6">16S rRNA 2'-O-ribose C1402 methyltransferase</fullName>
    </alternativeName>
    <alternativeName>
        <fullName evidence="6">rRNA (cytidine-2'-O-)-methyltransferase RsmI</fullName>
    </alternativeName>
</protein>
<keyword evidence="4 6" id="KW-0808">Transferase</keyword>
<dbReference type="STRING" id="1802451.A3C82_00075"/>
<dbReference type="NCBIfam" id="TIGR00096">
    <property type="entry name" value="16S rRNA (cytidine(1402)-2'-O)-methyltransferase"/>
    <property type="match status" value="1"/>
</dbReference>
<dbReference type="Proteomes" id="UP000176901">
    <property type="component" value="Unassembled WGS sequence"/>
</dbReference>
<keyword evidence="1 6" id="KW-0963">Cytoplasm</keyword>
<dbReference type="PANTHER" id="PTHR46111:SF1">
    <property type="entry name" value="RIBOSOMAL RNA SMALL SUBUNIT METHYLTRANSFERASE I"/>
    <property type="match status" value="1"/>
</dbReference>
<dbReference type="InterPro" id="IPR014776">
    <property type="entry name" value="4pyrrole_Mease_sub2"/>
</dbReference>
<feature type="domain" description="Tetrapyrrole methylase" evidence="7">
    <location>
        <begin position="4"/>
        <end position="218"/>
    </location>
</feature>
<comment type="subcellular location">
    <subcellularLocation>
        <location evidence="6">Cytoplasm</location>
    </subcellularLocation>
</comment>
<evidence type="ECO:0000256" key="5">
    <source>
        <dbReference type="ARBA" id="ARBA00022691"/>
    </source>
</evidence>
<reference evidence="8 9" key="1">
    <citation type="journal article" date="2016" name="Nat. Commun.">
        <title>Thousands of microbial genomes shed light on interconnected biogeochemical processes in an aquifer system.</title>
        <authorList>
            <person name="Anantharaman K."/>
            <person name="Brown C.T."/>
            <person name="Hug L.A."/>
            <person name="Sharon I."/>
            <person name="Castelle C.J."/>
            <person name="Probst A.J."/>
            <person name="Thomas B.C."/>
            <person name="Singh A."/>
            <person name="Wilkins M.J."/>
            <person name="Karaoz U."/>
            <person name="Brodie E.L."/>
            <person name="Williams K.H."/>
            <person name="Hubbard S.S."/>
            <person name="Banfield J.F."/>
        </authorList>
    </citation>
    <scope>NUCLEOTIDE SEQUENCE [LARGE SCALE GENOMIC DNA]</scope>
</reference>
<dbReference type="EMBL" id="MHTW01000015">
    <property type="protein sequence ID" value="OHA67250.1"/>
    <property type="molecule type" value="Genomic_DNA"/>
</dbReference>
<evidence type="ECO:0000256" key="6">
    <source>
        <dbReference type="HAMAP-Rule" id="MF_01877"/>
    </source>
</evidence>